<dbReference type="AlphaFoldDB" id="W5IHW6"/>
<evidence type="ECO:0000256" key="1">
    <source>
        <dbReference type="ARBA" id="ARBA00022729"/>
    </source>
</evidence>
<name>W5IHW6_SCAIO</name>
<protein>
    <recommendedName>
        <fullName evidence="3">G5 domain-containing protein</fullName>
    </recommendedName>
</protein>
<dbReference type="Pfam" id="PF03990">
    <property type="entry name" value="DUF348"/>
    <property type="match status" value="3"/>
</dbReference>
<dbReference type="InterPro" id="IPR007137">
    <property type="entry name" value="DUF348"/>
</dbReference>
<dbReference type="PROSITE" id="PS51109">
    <property type="entry name" value="G5"/>
    <property type="match status" value="1"/>
</dbReference>
<dbReference type="InterPro" id="IPR011098">
    <property type="entry name" value="G5_dom"/>
</dbReference>
<dbReference type="Gene3D" id="2.20.230.10">
    <property type="entry name" value="Resuscitation-promoting factor rpfb"/>
    <property type="match status" value="1"/>
</dbReference>
<evidence type="ECO:0000256" key="2">
    <source>
        <dbReference type="SAM" id="MobiDB-lite"/>
    </source>
</evidence>
<dbReference type="Proteomes" id="UP000005777">
    <property type="component" value="Unassembled WGS sequence"/>
</dbReference>
<evidence type="ECO:0000313" key="4">
    <source>
        <dbReference type="EMBL" id="EFG26458.1"/>
    </source>
</evidence>
<sequence length="538" mass="58195">MTRRWTPQRFIKHRRLRLILCSAFIAIASIITFCAVSIKTVTLSYNGKISTIHTAAVSVQGMLKEKGIKTKTHDFITTKDGNLLHNGSVVTIRTAYQTTLTIDGKVVNFWTYATSADQILNFFRQNEKNAVKVSVDINNIYNKLTGGIIINSSGPVYLLADGKKIKVPKANTTAAAILDANSIQLGKNDRVNVIRSKSETILRVQRVSYTSSTKQVTLPYATVRVKDPTRMAGTEYVSQKGSKGLEEQTYRNLVVDGRTESTALVRQTVIRYAVNEVVMVGTKKKAEPVSKPTAPNTKSKKTSNKSKATPSSSPSSPVNTRPSPSTSSSSSSSASSSPSSTPSSSSSASSSPSSSASAQEEARKKQEAQNQKEAARREAARKEEARREEARRKAQAAALAKAQAQAEAAARRKAAAAAAAAKAQQARAQQEASSTWHATPAQAQVYGQAAAAQYGWTGSQWQAVVWLFNKESNWRWDAANPSGAYGIPQALPGSKMASSGSDWHDNAATQINWGLGYISGRYGTPLKAKAYHLSHNWY</sequence>
<dbReference type="Pfam" id="PF07501">
    <property type="entry name" value="G5"/>
    <property type="match status" value="1"/>
</dbReference>
<evidence type="ECO:0000313" key="5">
    <source>
        <dbReference type="Proteomes" id="UP000005777"/>
    </source>
</evidence>
<gene>
    <name evidence="4" type="ORF">HMPREF9020_00077</name>
</gene>
<dbReference type="SMART" id="SM01208">
    <property type="entry name" value="G5"/>
    <property type="match status" value="1"/>
</dbReference>
<dbReference type="SUPFAM" id="SSF53955">
    <property type="entry name" value="Lysozyme-like"/>
    <property type="match status" value="1"/>
</dbReference>
<dbReference type="HOGENOM" id="CLU_036884_1_1_11"/>
<keyword evidence="1" id="KW-0732">Signal</keyword>
<feature type="region of interest" description="Disordered" evidence="2">
    <location>
        <begin position="284"/>
        <end position="396"/>
    </location>
</feature>
<feature type="compositionally biased region" description="Basic and acidic residues" evidence="2">
    <location>
        <begin position="373"/>
        <end position="392"/>
    </location>
</feature>
<evidence type="ECO:0000259" key="3">
    <source>
        <dbReference type="PROSITE" id="PS51109"/>
    </source>
</evidence>
<dbReference type="RefSeq" id="WP_006292409.1">
    <property type="nucleotide sequence ID" value="NZ_GG770225.1"/>
</dbReference>
<proteinExistence type="predicted"/>
<keyword evidence="5" id="KW-1185">Reference proteome</keyword>
<organism evidence="4 5">
    <name type="scientific">Scardovia inopinata F0304</name>
    <dbReference type="NCBI Taxonomy" id="641146"/>
    <lineage>
        <taxon>Bacteria</taxon>
        <taxon>Bacillati</taxon>
        <taxon>Actinomycetota</taxon>
        <taxon>Actinomycetes</taxon>
        <taxon>Bifidobacteriales</taxon>
        <taxon>Bifidobacteriaceae</taxon>
        <taxon>Scardovia</taxon>
    </lineage>
</organism>
<reference evidence="4 5" key="1">
    <citation type="submission" date="2012-01" db="EMBL/GenBank/DDBJ databases">
        <title>The Genome Sequence of Scardovia inopinata F0304.</title>
        <authorList>
            <consortium name="The Broad Institute Genome Sequencing Platform"/>
            <person name="Ward D."/>
            <person name="Earl A."/>
            <person name="Feldgarden M."/>
            <person name="Gevers D."/>
            <person name="Young S."/>
            <person name="Zeng Q."/>
            <person name="Koehrsen M."/>
            <person name="Alvarado L."/>
            <person name="Berlin A.M."/>
            <person name="Borenstein D."/>
            <person name="Chapman S.B."/>
            <person name="Chen Z."/>
            <person name="Engels R."/>
            <person name="Freedman E."/>
            <person name="Gellesch M."/>
            <person name="Goldberg J."/>
            <person name="Griggs A."/>
            <person name="Gujja S."/>
            <person name="Heilman E.R."/>
            <person name="Heiman D.I."/>
            <person name="Hepburn T.A."/>
            <person name="Howarth C."/>
            <person name="Jen D."/>
            <person name="Larson L."/>
            <person name="Mehta T."/>
            <person name="Park D."/>
            <person name="Pearson M."/>
            <person name="Richards J."/>
            <person name="Roberts A."/>
            <person name="Saif S."/>
            <person name="Shea T.D."/>
            <person name="Shenoy N."/>
            <person name="Sisk P."/>
            <person name="Stolte C."/>
            <person name="Sykes S.N."/>
            <person name="Walk T."/>
            <person name="White J."/>
            <person name="Yandava C."/>
            <person name="Izard J."/>
            <person name="Baranova O.V."/>
            <person name="Blanton J.M."/>
            <person name="Tanner A.C."/>
            <person name="Dewhirst F."/>
            <person name="Haas B."/>
            <person name="Nusbaum C."/>
            <person name="Birren B."/>
        </authorList>
    </citation>
    <scope>NUCLEOTIDE SEQUENCE [LARGE SCALE GENOMIC DNA]</scope>
    <source>
        <strain evidence="4 5">F0304</strain>
    </source>
</reference>
<dbReference type="EMBL" id="ADCX01000001">
    <property type="protein sequence ID" value="EFG26458.1"/>
    <property type="molecule type" value="Genomic_DNA"/>
</dbReference>
<accession>W5IHW6</accession>
<dbReference type="InterPro" id="IPR023346">
    <property type="entry name" value="Lysozyme-like_dom_sf"/>
</dbReference>
<dbReference type="eggNOG" id="COG3583">
    <property type="taxonomic scope" value="Bacteria"/>
</dbReference>
<comment type="caution">
    <text evidence="4">The sequence shown here is derived from an EMBL/GenBank/DDBJ whole genome shotgun (WGS) entry which is preliminary data.</text>
</comment>
<feature type="domain" description="G5" evidence="3">
    <location>
        <begin position="204"/>
        <end position="284"/>
    </location>
</feature>
<feature type="compositionally biased region" description="Low complexity" evidence="2">
    <location>
        <begin position="305"/>
        <end position="359"/>
    </location>
</feature>